<dbReference type="Proteomes" id="UP000499080">
    <property type="component" value="Unassembled WGS sequence"/>
</dbReference>
<accession>A0A4Y1ZRU4</accession>
<protein>
    <submittedName>
        <fullName evidence="1">Uncharacterized protein</fullName>
    </submittedName>
</protein>
<sequence length="138" mass="15461">MASGTGGRMGRRSVCTVITGEMLLRQELFQALEQSVVATSKIRITGWRVKHLPALSCCSVSAVVACKSPHEGKRCLGATQCKQDESHTSCYDSHLLQQLKRLLAWQHFSRDNEMQTAGSALRRLEFLRHRYTEIALTV</sequence>
<name>A0A4Y1ZRU4_ARAVE</name>
<organism evidence="1 2">
    <name type="scientific">Araneus ventricosus</name>
    <name type="common">Orbweaver spider</name>
    <name type="synonym">Epeira ventricosa</name>
    <dbReference type="NCBI Taxonomy" id="182803"/>
    <lineage>
        <taxon>Eukaryota</taxon>
        <taxon>Metazoa</taxon>
        <taxon>Ecdysozoa</taxon>
        <taxon>Arthropoda</taxon>
        <taxon>Chelicerata</taxon>
        <taxon>Arachnida</taxon>
        <taxon>Araneae</taxon>
        <taxon>Araneomorphae</taxon>
        <taxon>Entelegynae</taxon>
        <taxon>Araneoidea</taxon>
        <taxon>Araneidae</taxon>
        <taxon>Araneus</taxon>
    </lineage>
</organism>
<dbReference type="EMBL" id="BGPR01077121">
    <property type="protein sequence ID" value="GBL64166.1"/>
    <property type="molecule type" value="Genomic_DNA"/>
</dbReference>
<evidence type="ECO:0000313" key="1">
    <source>
        <dbReference type="EMBL" id="GBL64166.1"/>
    </source>
</evidence>
<keyword evidence="2" id="KW-1185">Reference proteome</keyword>
<reference evidence="1 2" key="1">
    <citation type="journal article" date="2019" name="Sci. Rep.">
        <title>Orb-weaving spider Araneus ventricosus genome elucidates the spidroin gene catalogue.</title>
        <authorList>
            <person name="Kono N."/>
            <person name="Nakamura H."/>
            <person name="Ohtoshi R."/>
            <person name="Moran D.A.P."/>
            <person name="Shinohara A."/>
            <person name="Yoshida Y."/>
            <person name="Fujiwara M."/>
            <person name="Mori M."/>
            <person name="Tomita M."/>
            <person name="Arakawa K."/>
        </authorList>
    </citation>
    <scope>NUCLEOTIDE SEQUENCE [LARGE SCALE GENOMIC DNA]</scope>
</reference>
<comment type="caution">
    <text evidence="1">The sequence shown here is derived from an EMBL/GenBank/DDBJ whole genome shotgun (WGS) entry which is preliminary data.</text>
</comment>
<dbReference type="AlphaFoldDB" id="A0A4Y1ZRU4"/>
<gene>
    <name evidence="1" type="ORF">AVEN_125824_1</name>
</gene>
<proteinExistence type="predicted"/>
<evidence type="ECO:0000313" key="2">
    <source>
        <dbReference type="Proteomes" id="UP000499080"/>
    </source>
</evidence>